<dbReference type="RefSeq" id="XP_046014027.1">
    <property type="nucleotide sequence ID" value="XM_046153621.1"/>
</dbReference>
<dbReference type="Proteomes" id="UP000756346">
    <property type="component" value="Unassembled WGS sequence"/>
</dbReference>
<dbReference type="AlphaFoldDB" id="A0A9P8Y6T3"/>
<keyword evidence="2" id="KW-1185">Reference proteome</keyword>
<reference evidence="1" key="1">
    <citation type="journal article" date="2021" name="Nat. Commun.">
        <title>Genetic determinants of endophytism in the Arabidopsis root mycobiome.</title>
        <authorList>
            <person name="Mesny F."/>
            <person name="Miyauchi S."/>
            <person name="Thiergart T."/>
            <person name="Pickel B."/>
            <person name="Atanasova L."/>
            <person name="Karlsson M."/>
            <person name="Huettel B."/>
            <person name="Barry K.W."/>
            <person name="Haridas S."/>
            <person name="Chen C."/>
            <person name="Bauer D."/>
            <person name="Andreopoulos W."/>
            <person name="Pangilinan J."/>
            <person name="LaButti K."/>
            <person name="Riley R."/>
            <person name="Lipzen A."/>
            <person name="Clum A."/>
            <person name="Drula E."/>
            <person name="Henrissat B."/>
            <person name="Kohler A."/>
            <person name="Grigoriev I.V."/>
            <person name="Martin F.M."/>
            <person name="Hacquard S."/>
        </authorList>
    </citation>
    <scope>NUCLEOTIDE SEQUENCE</scope>
    <source>
        <strain evidence="1">MPI-CAGE-CH-0230</strain>
    </source>
</reference>
<organism evidence="1 2">
    <name type="scientific">Microdochium trichocladiopsis</name>
    <dbReference type="NCBI Taxonomy" id="1682393"/>
    <lineage>
        <taxon>Eukaryota</taxon>
        <taxon>Fungi</taxon>
        <taxon>Dikarya</taxon>
        <taxon>Ascomycota</taxon>
        <taxon>Pezizomycotina</taxon>
        <taxon>Sordariomycetes</taxon>
        <taxon>Xylariomycetidae</taxon>
        <taxon>Xylariales</taxon>
        <taxon>Microdochiaceae</taxon>
        <taxon>Microdochium</taxon>
    </lineage>
</organism>
<accession>A0A9P8Y6T3</accession>
<protein>
    <submittedName>
        <fullName evidence="1">Uncharacterized protein</fullName>
    </submittedName>
</protein>
<name>A0A9P8Y6T3_9PEZI</name>
<dbReference type="GeneID" id="70183167"/>
<evidence type="ECO:0000313" key="1">
    <source>
        <dbReference type="EMBL" id="KAH7033195.1"/>
    </source>
</evidence>
<gene>
    <name evidence="1" type="ORF">B0I36DRAFT_320950</name>
</gene>
<evidence type="ECO:0000313" key="2">
    <source>
        <dbReference type="Proteomes" id="UP000756346"/>
    </source>
</evidence>
<comment type="caution">
    <text evidence="1">The sequence shown here is derived from an EMBL/GenBank/DDBJ whole genome shotgun (WGS) entry which is preliminary data.</text>
</comment>
<proteinExistence type="predicted"/>
<dbReference type="EMBL" id="JAGTJQ010000004">
    <property type="protein sequence ID" value="KAH7033195.1"/>
    <property type="molecule type" value="Genomic_DNA"/>
</dbReference>
<sequence length="110" mass="12566">MDPRAGWRGRRVLCVWTLASSNTLPGTSTTVRQLDKGIMYFPAGIAPFWIKWKNLACMMMMMMVVVVEEANLDRSRFNWAALHFGTIVSRVNWMPGVQFSRHTDNATISQ</sequence>